<gene>
    <name evidence="2" type="ORF">METZ01_LOCUS98542</name>
</gene>
<feature type="compositionally biased region" description="Basic and acidic residues" evidence="1">
    <location>
        <begin position="91"/>
        <end position="107"/>
    </location>
</feature>
<proteinExistence type="predicted"/>
<reference evidence="2" key="1">
    <citation type="submission" date="2018-05" db="EMBL/GenBank/DDBJ databases">
        <authorList>
            <person name="Lanie J.A."/>
            <person name="Ng W.-L."/>
            <person name="Kazmierczak K.M."/>
            <person name="Andrzejewski T.M."/>
            <person name="Davidsen T.M."/>
            <person name="Wayne K.J."/>
            <person name="Tettelin H."/>
            <person name="Glass J.I."/>
            <person name="Rusch D."/>
            <person name="Podicherti R."/>
            <person name="Tsui H.-C.T."/>
            <person name="Winkler M.E."/>
        </authorList>
    </citation>
    <scope>NUCLEOTIDE SEQUENCE</scope>
</reference>
<organism evidence="2">
    <name type="scientific">marine metagenome</name>
    <dbReference type="NCBI Taxonomy" id="408172"/>
    <lineage>
        <taxon>unclassified sequences</taxon>
        <taxon>metagenomes</taxon>
        <taxon>ecological metagenomes</taxon>
    </lineage>
</organism>
<evidence type="ECO:0000313" key="2">
    <source>
        <dbReference type="EMBL" id="SVA45688.1"/>
    </source>
</evidence>
<accession>A0A381W124</accession>
<name>A0A381W124_9ZZZZ</name>
<evidence type="ECO:0000256" key="1">
    <source>
        <dbReference type="SAM" id="MobiDB-lite"/>
    </source>
</evidence>
<dbReference type="EMBL" id="UINC01010252">
    <property type="protein sequence ID" value="SVA45688.1"/>
    <property type="molecule type" value="Genomic_DNA"/>
</dbReference>
<dbReference type="AlphaFoldDB" id="A0A381W124"/>
<feature type="region of interest" description="Disordered" evidence="1">
    <location>
        <begin position="81"/>
        <end position="113"/>
    </location>
</feature>
<protein>
    <submittedName>
        <fullName evidence="2">Uncharacterized protein</fullName>
    </submittedName>
</protein>
<sequence length="113" mass="11771">VLTLVGLARVDPGDRRAQTVDGSSHVVKACGVLTVEDFGSDNPGVDLQGGFKHASHPSTGQDQVVAQKKVKAPNRGISKVFKDAVGGSPEGHSRTGGDHPGVREDRGYSVGNW</sequence>
<feature type="non-terminal residue" evidence="2">
    <location>
        <position position="1"/>
    </location>
</feature>